<name>A0A318IX08_9BURK</name>
<dbReference type="EMBL" id="QJKB01000010">
    <property type="protein sequence ID" value="PXX39754.1"/>
    <property type="molecule type" value="Genomic_DNA"/>
</dbReference>
<accession>A0A318IX08</accession>
<reference evidence="2 3" key="1">
    <citation type="submission" date="2018-05" db="EMBL/GenBank/DDBJ databases">
        <title>Genomic Encyclopedia of Type Strains, Phase IV (KMG-IV): sequencing the most valuable type-strain genomes for metagenomic binning, comparative biology and taxonomic classification.</title>
        <authorList>
            <person name="Goeker M."/>
        </authorList>
    </citation>
    <scope>NUCLEOTIDE SEQUENCE [LARGE SCALE GENOMIC DNA]</scope>
    <source>
        <strain evidence="2 3">DSM 19792</strain>
    </source>
</reference>
<evidence type="ECO:0000313" key="3">
    <source>
        <dbReference type="Proteomes" id="UP000247792"/>
    </source>
</evidence>
<proteinExistence type="predicted"/>
<comment type="caution">
    <text evidence="2">The sequence shown here is derived from an EMBL/GenBank/DDBJ whole genome shotgun (WGS) entry which is preliminary data.</text>
</comment>
<organism evidence="2 3">
    <name type="scientific">Undibacterium pigrum</name>
    <dbReference type="NCBI Taxonomy" id="401470"/>
    <lineage>
        <taxon>Bacteria</taxon>
        <taxon>Pseudomonadati</taxon>
        <taxon>Pseudomonadota</taxon>
        <taxon>Betaproteobacteria</taxon>
        <taxon>Burkholderiales</taxon>
        <taxon>Oxalobacteraceae</taxon>
        <taxon>Undibacterium</taxon>
    </lineage>
</organism>
<feature type="chain" id="PRO_5016374823" evidence="1">
    <location>
        <begin position="24"/>
        <end position="133"/>
    </location>
</feature>
<keyword evidence="3" id="KW-1185">Reference proteome</keyword>
<gene>
    <name evidence="2" type="ORF">DFR42_110120</name>
</gene>
<evidence type="ECO:0000313" key="2">
    <source>
        <dbReference type="EMBL" id="PXX39754.1"/>
    </source>
</evidence>
<protein>
    <submittedName>
        <fullName evidence="2">Uncharacterized protein</fullName>
    </submittedName>
</protein>
<feature type="signal peptide" evidence="1">
    <location>
        <begin position="1"/>
        <end position="23"/>
    </location>
</feature>
<dbReference type="AlphaFoldDB" id="A0A318IX08"/>
<sequence>MKKMMKNTLLGLALAGSLSVAFAEGVDTSVDGIFNALTTTSNLQATVDGLVASGANPQSIVSVAAAAGIPLDTVKDLQVCVNSSAPDATVLSASCMRQRSLVTAYAAGVNDPMKYLPATAAGKRQNKDVSKTN</sequence>
<keyword evidence="1" id="KW-0732">Signal</keyword>
<evidence type="ECO:0000256" key="1">
    <source>
        <dbReference type="SAM" id="SignalP"/>
    </source>
</evidence>
<dbReference type="Proteomes" id="UP000247792">
    <property type="component" value="Unassembled WGS sequence"/>
</dbReference>